<dbReference type="GO" id="GO:0047810">
    <property type="term" value="F:D-alanine-2-oxoglutarate aminotransferase activity"/>
    <property type="evidence" value="ECO:0007669"/>
    <property type="project" value="UniProtKB-EC"/>
</dbReference>
<comment type="catalytic activity">
    <reaction evidence="12">
        <text>D-alanine + 2-oxoglutarate = D-glutamate + pyruvate</text>
        <dbReference type="Rhea" id="RHEA:15869"/>
        <dbReference type="ChEBI" id="CHEBI:15361"/>
        <dbReference type="ChEBI" id="CHEBI:16810"/>
        <dbReference type="ChEBI" id="CHEBI:29986"/>
        <dbReference type="ChEBI" id="CHEBI:57416"/>
        <dbReference type="EC" id="2.6.1.21"/>
    </reaction>
</comment>
<dbReference type="InterPro" id="IPR043132">
    <property type="entry name" value="BCAT-like_C"/>
</dbReference>
<keyword evidence="8" id="KW-0663">Pyridoxal phosphate</keyword>
<evidence type="ECO:0000256" key="5">
    <source>
        <dbReference type="ARBA" id="ARBA00021779"/>
    </source>
</evidence>
<dbReference type="Gene3D" id="3.20.10.10">
    <property type="entry name" value="D-amino Acid Aminotransferase, subunit A, domain 2"/>
    <property type="match status" value="1"/>
</dbReference>
<evidence type="ECO:0000256" key="6">
    <source>
        <dbReference type="ARBA" id="ARBA00022576"/>
    </source>
</evidence>
<evidence type="ECO:0000256" key="4">
    <source>
        <dbReference type="ARBA" id="ARBA00012874"/>
    </source>
</evidence>
<dbReference type="InterPro" id="IPR036038">
    <property type="entry name" value="Aminotransferase-like"/>
</dbReference>
<proteinExistence type="inferred from homology"/>
<dbReference type="EMBL" id="CP002869">
    <property type="protein sequence ID" value="AEI40247.1"/>
    <property type="molecule type" value="Genomic_DNA"/>
</dbReference>
<dbReference type="AlphaFoldDB" id="F8FPM3"/>
<dbReference type="HOGENOM" id="CLU_020844_4_1_9"/>
<comment type="subunit">
    <text evidence="3">Homodimer.</text>
</comment>
<dbReference type="InterPro" id="IPR005784">
    <property type="entry name" value="D_amino_transT"/>
</dbReference>
<keyword evidence="7 13" id="KW-0808">Transferase</keyword>
<dbReference type="FunFam" id="3.20.10.10:FF:000002">
    <property type="entry name" value="D-alanine aminotransferase"/>
    <property type="match status" value="1"/>
</dbReference>
<dbReference type="PANTHER" id="PTHR42743:SF10">
    <property type="entry name" value="D-ALANINE AMINOTRANSFERASE"/>
    <property type="match status" value="1"/>
</dbReference>
<reference evidence="14" key="1">
    <citation type="submission" date="2011-06" db="EMBL/GenBank/DDBJ databases">
        <title>Complete genome sequence of Paenibacillus mucilaginosus KNP414.</title>
        <authorList>
            <person name="Wang J."/>
            <person name="Hu S."/>
            <person name="Hu X."/>
            <person name="Zhang B."/>
            <person name="Dong D."/>
            <person name="Zhang S."/>
            <person name="Zhao K."/>
            <person name="Wu D."/>
        </authorList>
    </citation>
    <scope>NUCLEOTIDE SEQUENCE [LARGE SCALE GENOMIC DNA]</scope>
    <source>
        <strain evidence="14">KNP414</strain>
    </source>
</reference>
<name>F8FPM3_PAEMK</name>
<evidence type="ECO:0000256" key="2">
    <source>
        <dbReference type="ARBA" id="ARBA00009320"/>
    </source>
</evidence>
<comment type="cofactor">
    <cofactor evidence="1">
        <name>pyridoxal 5'-phosphate</name>
        <dbReference type="ChEBI" id="CHEBI:597326"/>
    </cofactor>
</comment>
<evidence type="ECO:0000256" key="11">
    <source>
        <dbReference type="ARBA" id="ARBA00033391"/>
    </source>
</evidence>
<evidence type="ECO:0000256" key="3">
    <source>
        <dbReference type="ARBA" id="ARBA00011738"/>
    </source>
</evidence>
<comment type="similarity">
    <text evidence="2">Belongs to the class-IV pyridoxal-phosphate-dependent aminotransferase family.</text>
</comment>
<evidence type="ECO:0000256" key="7">
    <source>
        <dbReference type="ARBA" id="ARBA00022679"/>
    </source>
</evidence>
<evidence type="ECO:0000256" key="1">
    <source>
        <dbReference type="ARBA" id="ARBA00001933"/>
    </source>
</evidence>
<dbReference type="EC" id="2.6.1.21" evidence="4"/>
<dbReference type="GO" id="GO:0005829">
    <property type="term" value="C:cytosol"/>
    <property type="evidence" value="ECO:0007669"/>
    <property type="project" value="TreeGrafter"/>
</dbReference>
<dbReference type="InterPro" id="IPR001544">
    <property type="entry name" value="Aminotrans_IV"/>
</dbReference>
<dbReference type="InterPro" id="IPR043131">
    <property type="entry name" value="BCAT-like_N"/>
</dbReference>
<evidence type="ECO:0000256" key="9">
    <source>
        <dbReference type="ARBA" id="ARBA00030138"/>
    </source>
</evidence>
<evidence type="ECO:0000313" key="13">
    <source>
        <dbReference type="EMBL" id="AEI40247.1"/>
    </source>
</evidence>
<dbReference type="Pfam" id="PF01063">
    <property type="entry name" value="Aminotran_4"/>
    <property type="match status" value="1"/>
</dbReference>
<dbReference type="RefSeq" id="WP_013915409.1">
    <property type="nucleotide sequence ID" value="NC_015690.1"/>
</dbReference>
<accession>F8FPM3</accession>
<dbReference type="Gene3D" id="3.30.470.10">
    <property type="match status" value="1"/>
</dbReference>
<dbReference type="GO" id="GO:0008652">
    <property type="term" value="P:amino acid biosynthetic process"/>
    <property type="evidence" value="ECO:0007669"/>
    <property type="project" value="UniProtKB-ARBA"/>
</dbReference>
<dbReference type="GO" id="GO:0046394">
    <property type="term" value="P:carboxylic acid biosynthetic process"/>
    <property type="evidence" value="ECO:0007669"/>
    <property type="project" value="UniProtKB-ARBA"/>
</dbReference>
<dbReference type="InterPro" id="IPR050571">
    <property type="entry name" value="Class-IV_PLP-Dep_Aminotrnsfr"/>
</dbReference>
<evidence type="ECO:0000256" key="8">
    <source>
        <dbReference type="ARBA" id="ARBA00022898"/>
    </source>
</evidence>
<dbReference type="GO" id="GO:0030170">
    <property type="term" value="F:pyridoxal phosphate binding"/>
    <property type="evidence" value="ECO:0007669"/>
    <property type="project" value="InterPro"/>
</dbReference>
<dbReference type="KEGG" id="pms:KNP414_01685"/>
<reference evidence="13 14" key="2">
    <citation type="journal article" date="2013" name="Genome Announc.">
        <title>Genome Sequence of Growth-Improving Paenibacillus mucilaginosus Strain KNP414.</title>
        <authorList>
            <person name="Lu J.J."/>
            <person name="Wang J.F."/>
            <person name="Hu X.F."/>
        </authorList>
    </citation>
    <scope>NUCLEOTIDE SEQUENCE [LARGE SCALE GENOMIC DNA]</scope>
    <source>
        <strain evidence="13 14">KNP414</strain>
    </source>
</reference>
<evidence type="ECO:0000256" key="10">
    <source>
        <dbReference type="ARBA" id="ARBA00033316"/>
    </source>
</evidence>
<dbReference type="NCBIfam" id="TIGR01121">
    <property type="entry name" value="D_amino_aminoT"/>
    <property type="match status" value="1"/>
</dbReference>
<dbReference type="Proteomes" id="UP000006620">
    <property type="component" value="Chromosome"/>
</dbReference>
<evidence type="ECO:0000313" key="14">
    <source>
        <dbReference type="Proteomes" id="UP000006620"/>
    </source>
</evidence>
<keyword evidence="6 13" id="KW-0032">Aminotransferase</keyword>
<organism evidence="13 14">
    <name type="scientific">Paenibacillus mucilaginosus (strain KNP414)</name>
    <dbReference type="NCBI Taxonomy" id="1036673"/>
    <lineage>
        <taxon>Bacteria</taxon>
        <taxon>Bacillati</taxon>
        <taxon>Bacillota</taxon>
        <taxon>Bacilli</taxon>
        <taxon>Bacillales</taxon>
        <taxon>Paenibacillaceae</taxon>
        <taxon>Paenibacillus</taxon>
    </lineage>
</organism>
<sequence length="281" mass="31350">MSQTQIYWYQNQFLPKDEVRISPEDRGYYFGDGAYEVIRVYHGKLFEGDAHYDRLVRTAEAIHMTLPLSKQELLDGLNELVKRNQVQEGTVYLQYSRGIAPRAHSFPQGAEPVLMAYAGDLKRPLAAMENGIRTVTMDDIRWLRCDLKTLNLLANTMAKQHALSQGADDVILHRQGTVTECSASNAAIVKNGRIITHPANHLILHGITRMVMLRLAERLGIPAEERPFTLDELQAADEVFITGTTVEVTPVVSVDGLPVSGGQPGPVTRRLQEAFSEAIRS</sequence>
<dbReference type="PANTHER" id="PTHR42743">
    <property type="entry name" value="AMINO-ACID AMINOTRANSFERASE"/>
    <property type="match status" value="1"/>
</dbReference>
<dbReference type="PATRIC" id="fig|1036673.3.peg.1495"/>
<dbReference type="GO" id="GO:0046416">
    <property type="term" value="P:D-amino acid metabolic process"/>
    <property type="evidence" value="ECO:0007669"/>
    <property type="project" value="InterPro"/>
</dbReference>
<protein>
    <recommendedName>
        <fullName evidence="5">D-alanine aminotransferase</fullName>
        <ecNumber evidence="4">2.6.1.21</ecNumber>
    </recommendedName>
    <alternativeName>
        <fullName evidence="11">D-amino acid aminotransferase</fullName>
    </alternativeName>
    <alternativeName>
        <fullName evidence="9">D-amino acid transaminase</fullName>
    </alternativeName>
    <alternativeName>
        <fullName evidence="10">D-aspartate aminotransferase</fullName>
    </alternativeName>
</protein>
<dbReference type="SUPFAM" id="SSF56752">
    <property type="entry name" value="D-aminoacid aminotransferase-like PLP-dependent enzymes"/>
    <property type="match status" value="1"/>
</dbReference>
<dbReference type="CDD" id="cd01558">
    <property type="entry name" value="D-AAT_like"/>
    <property type="match status" value="1"/>
</dbReference>
<evidence type="ECO:0000256" key="12">
    <source>
        <dbReference type="ARBA" id="ARBA00047911"/>
    </source>
</evidence>
<gene>
    <name evidence="13" type="ordered locus">KNP414_01685</name>
</gene>